<dbReference type="Pfam" id="PF00001">
    <property type="entry name" value="7tm_1"/>
    <property type="match status" value="1"/>
</dbReference>
<dbReference type="GO" id="GO:0043005">
    <property type="term" value="C:neuron projection"/>
    <property type="evidence" value="ECO:0007669"/>
    <property type="project" value="UniProtKB-KW"/>
</dbReference>
<keyword evidence="13" id="KW-0675">Receptor</keyword>
<comment type="caution">
    <text evidence="21">The sequence shown here is derived from an EMBL/GenBank/DDBJ whole genome shotgun (WGS) entry which is preliminary data.</text>
</comment>
<evidence type="ECO:0000256" key="3">
    <source>
        <dbReference type="ARBA" id="ARBA00022475"/>
    </source>
</evidence>
<feature type="domain" description="G-protein coupled receptors family 1 profile" evidence="20">
    <location>
        <begin position="1"/>
        <end position="159"/>
    </location>
</feature>
<keyword evidence="15" id="KW-0807">Transducer</keyword>
<evidence type="ECO:0000256" key="19">
    <source>
        <dbReference type="SAM" id="Phobius"/>
    </source>
</evidence>
<dbReference type="SUPFAM" id="SSF81321">
    <property type="entry name" value="Family A G protein-coupled receptor-like"/>
    <property type="match status" value="1"/>
</dbReference>
<protein>
    <recommendedName>
        <fullName evidence="2">5-hydroxytryptamine receptor 2B</fullName>
    </recommendedName>
    <alternativeName>
        <fullName evidence="17">Serotonin receptor 2B</fullName>
    </alternativeName>
</protein>
<dbReference type="Gene3D" id="1.20.1070.10">
    <property type="entry name" value="Rhodopsin 7-helix transmembrane proteins"/>
    <property type="match status" value="1"/>
</dbReference>
<evidence type="ECO:0000256" key="1">
    <source>
        <dbReference type="ARBA" id="ARBA00004651"/>
    </source>
</evidence>
<proteinExistence type="predicted"/>
<keyword evidence="10 19" id="KW-0472">Membrane</keyword>
<dbReference type="PRINTS" id="PR00651">
    <property type="entry name" value="5HT2BRECEPTR"/>
</dbReference>
<dbReference type="GO" id="GO:0051378">
    <property type="term" value="F:serotonin binding"/>
    <property type="evidence" value="ECO:0007669"/>
    <property type="project" value="UniProtKB-ARBA"/>
</dbReference>
<evidence type="ECO:0000256" key="9">
    <source>
        <dbReference type="ARBA" id="ARBA00023040"/>
    </source>
</evidence>
<dbReference type="InterPro" id="IPR000482">
    <property type="entry name" value="5HT2B_rcpt"/>
</dbReference>
<dbReference type="EMBL" id="JAMKFB020000022">
    <property type="protein sequence ID" value="KAL0159323.1"/>
    <property type="molecule type" value="Genomic_DNA"/>
</dbReference>
<dbReference type="PANTHER" id="PTHR24247">
    <property type="entry name" value="5-HYDROXYTRYPTAMINE RECEPTOR"/>
    <property type="match status" value="1"/>
</dbReference>
<evidence type="ECO:0000256" key="11">
    <source>
        <dbReference type="ARBA" id="ARBA00023139"/>
    </source>
</evidence>
<dbReference type="PROSITE" id="PS50262">
    <property type="entry name" value="G_PROTEIN_RECEP_F1_2"/>
    <property type="match status" value="1"/>
</dbReference>
<gene>
    <name evidence="21" type="ORF">M9458_043048</name>
</gene>
<keyword evidence="14" id="KW-0325">Glycoprotein</keyword>
<evidence type="ECO:0000256" key="6">
    <source>
        <dbReference type="ARBA" id="ARBA00022692"/>
    </source>
</evidence>
<keyword evidence="4" id="KW-0771">Synaptosome</keyword>
<organism evidence="21 22">
    <name type="scientific">Cirrhinus mrigala</name>
    <name type="common">Mrigala</name>
    <dbReference type="NCBI Taxonomy" id="683832"/>
    <lineage>
        <taxon>Eukaryota</taxon>
        <taxon>Metazoa</taxon>
        <taxon>Chordata</taxon>
        <taxon>Craniata</taxon>
        <taxon>Vertebrata</taxon>
        <taxon>Euteleostomi</taxon>
        <taxon>Actinopterygii</taxon>
        <taxon>Neopterygii</taxon>
        <taxon>Teleostei</taxon>
        <taxon>Ostariophysi</taxon>
        <taxon>Cypriniformes</taxon>
        <taxon>Cyprinidae</taxon>
        <taxon>Labeoninae</taxon>
        <taxon>Labeonini</taxon>
        <taxon>Cirrhinus</taxon>
    </lineage>
</organism>
<dbReference type="Proteomes" id="UP001529510">
    <property type="component" value="Unassembled WGS sequence"/>
</dbReference>
<evidence type="ECO:0000256" key="12">
    <source>
        <dbReference type="ARBA" id="ARBA00023157"/>
    </source>
</evidence>
<feature type="transmembrane region" description="Helical" evidence="19">
    <location>
        <begin position="104"/>
        <end position="123"/>
    </location>
</feature>
<keyword evidence="11" id="KW-0564">Palmitate</keyword>
<accession>A0ABD0NB82</accession>
<evidence type="ECO:0000256" key="4">
    <source>
        <dbReference type="ARBA" id="ARBA00022599"/>
    </source>
</evidence>
<dbReference type="InterPro" id="IPR000276">
    <property type="entry name" value="GPCR_Rhodpsn"/>
</dbReference>
<keyword evidence="16" id="KW-0449">Lipoprotein</keyword>
<evidence type="ECO:0000256" key="2">
    <source>
        <dbReference type="ARBA" id="ARBA00017581"/>
    </source>
</evidence>
<dbReference type="PANTHER" id="PTHR24247:SF31">
    <property type="entry name" value="5-HYDROXYTRYPTAMINE RECEPTOR 2B"/>
    <property type="match status" value="1"/>
</dbReference>
<evidence type="ECO:0000259" key="20">
    <source>
        <dbReference type="PROSITE" id="PS50262"/>
    </source>
</evidence>
<keyword evidence="9" id="KW-0297">G-protein coupled receptor</keyword>
<keyword evidence="7 19" id="KW-1133">Transmembrane helix</keyword>
<keyword evidence="3" id="KW-1003">Cell membrane</keyword>
<keyword evidence="8" id="KW-0770">Synapse</keyword>
<dbReference type="AlphaFoldDB" id="A0ABD0NB82"/>
<keyword evidence="22" id="KW-1185">Reference proteome</keyword>
<dbReference type="GO" id="GO:0045202">
    <property type="term" value="C:synapse"/>
    <property type="evidence" value="ECO:0007669"/>
    <property type="project" value="UniProtKB-SubCell"/>
</dbReference>
<evidence type="ECO:0000256" key="8">
    <source>
        <dbReference type="ARBA" id="ARBA00023018"/>
    </source>
</evidence>
<evidence type="ECO:0000256" key="5">
    <source>
        <dbReference type="ARBA" id="ARBA00022610"/>
    </source>
</evidence>
<evidence type="ECO:0000256" key="17">
    <source>
        <dbReference type="ARBA" id="ARBA00032260"/>
    </source>
</evidence>
<dbReference type="GO" id="GO:0004930">
    <property type="term" value="F:G protein-coupled receptor activity"/>
    <property type="evidence" value="ECO:0007669"/>
    <property type="project" value="UniProtKB-KW"/>
</dbReference>
<keyword evidence="6 19" id="KW-0812">Transmembrane</keyword>
<evidence type="ECO:0000256" key="14">
    <source>
        <dbReference type="ARBA" id="ARBA00023180"/>
    </source>
</evidence>
<sequence length="254" mass="29130">IAIPIPIKGLQVFDHPNNITFNSNHTCLLSPEGFGDFKVPNISTVFQQELPVLSSPEKVVIANGIKRDRTLHSVTGDEVPLRRMSTIGKRSMQNLSNEQRASKVLGIVFMLFVVMWCPFFITNVTSVLCQGCNSNVVEQLLDIFQWVGYVSSGINPLVYTLFNRTFRQAFRRYITCNYRRVRTPRMQRRSRISFRSSVTENSKRFMKHGMKNGISPVSYQSPLRRRPTHMQTSANITLDMLLLTENDDCKPDEH</sequence>
<evidence type="ECO:0000256" key="18">
    <source>
        <dbReference type="ARBA" id="ARBA00034102"/>
    </source>
</evidence>
<evidence type="ECO:0000313" key="22">
    <source>
        <dbReference type="Proteomes" id="UP001529510"/>
    </source>
</evidence>
<keyword evidence="12" id="KW-1015">Disulfide bond</keyword>
<feature type="non-terminal residue" evidence="21">
    <location>
        <position position="254"/>
    </location>
</feature>
<evidence type="ECO:0000256" key="10">
    <source>
        <dbReference type="ARBA" id="ARBA00023136"/>
    </source>
</evidence>
<reference evidence="21 22" key="1">
    <citation type="submission" date="2024-05" db="EMBL/GenBank/DDBJ databases">
        <title>Genome sequencing and assembly of Indian major carp, Cirrhinus mrigala (Hamilton, 1822).</title>
        <authorList>
            <person name="Mohindra V."/>
            <person name="Chowdhury L.M."/>
            <person name="Lal K."/>
            <person name="Jena J.K."/>
        </authorList>
    </citation>
    <scope>NUCLEOTIDE SEQUENCE [LARGE SCALE GENOMIC DNA]</scope>
    <source>
        <strain evidence="21">CM1030</strain>
        <tissue evidence="21">Blood</tissue>
    </source>
</reference>
<feature type="transmembrane region" description="Helical" evidence="19">
    <location>
        <begin position="143"/>
        <end position="162"/>
    </location>
</feature>
<keyword evidence="5" id="KW-0085">Behavior</keyword>
<evidence type="ECO:0000256" key="16">
    <source>
        <dbReference type="ARBA" id="ARBA00023288"/>
    </source>
</evidence>
<evidence type="ECO:0000256" key="13">
    <source>
        <dbReference type="ARBA" id="ARBA00023170"/>
    </source>
</evidence>
<name>A0ABD0NB82_CIRMR</name>
<dbReference type="FunFam" id="1.20.1070.10:FF:000523">
    <property type="entry name" value="5-hydroxytryptamine receptor 2B"/>
    <property type="match status" value="1"/>
</dbReference>
<feature type="non-terminal residue" evidence="21">
    <location>
        <position position="1"/>
    </location>
</feature>
<comment type="subcellular location">
    <subcellularLocation>
        <location evidence="1">Cell membrane</location>
        <topology evidence="1">Multi-pass membrane protein</topology>
    </subcellularLocation>
    <subcellularLocation>
        <location evidence="18">Synapse</location>
        <location evidence="18">Synaptosome</location>
    </subcellularLocation>
</comment>
<evidence type="ECO:0000313" key="21">
    <source>
        <dbReference type="EMBL" id="KAL0159323.1"/>
    </source>
</evidence>
<dbReference type="PRINTS" id="PR00237">
    <property type="entry name" value="GPCRRHODOPSN"/>
</dbReference>
<evidence type="ECO:0000256" key="7">
    <source>
        <dbReference type="ARBA" id="ARBA00022989"/>
    </source>
</evidence>
<dbReference type="GO" id="GO:0005886">
    <property type="term" value="C:plasma membrane"/>
    <property type="evidence" value="ECO:0007669"/>
    <property type="project" value="UniProtKB-SubCell"/>
</dbReference>
<dbReference type="InterPro" id="IPR017452">
    <property type="entry name" value="GPCR_Rhodpsn_7TM"/>
</dbReference>
<evidence type="ECO:0000256" key="15">
    <source>
        <dbReference type="ARBA" id="ARBA00023224"/>
    </source>
</evidence>